<reference evidence="1 2" key="1">
    <citation type="submission" date="2020-05" db="EMBL/GenBank/DDBJ databases">
        <title>Draft genome sequence of Desulfovibrio psychrotolerans JS1T.</title>
        <authorList>
            <person name="Ueno A."/>
            <person name="Tamazawa S."/>
            <person name="Tamamura S."/>
            <person name="Murakami T."/>
            <person name="Kiyama T."/>
            <person name="Inomata H."/>
            <person name="Amano Y."/>
            <person name="Miyakawa K."/>
            <person name="Tamaki H."/>
            <person name="Naganuma T."/>
            <person name="Kaneko K."/>
        </authorList>
    </citation>
    <scope>NUCLEOTIDE SEQUENCE [LARGE SCALE GENOMIC DNA]</scope>
    <source>
        <strain evidence="1 2">JS1</strain>
    </source>
</reference>
<name>A0A7J0BYD3_9BACT</name>
<dbReference type="RefSeq" id="WP_174410603.1">
    <property type="nucleotide sequence ID" value="NZ_BLVP01000010.1"/>
</dbReference>
<comment type="caution">
    <text evidence="1">The sequence shown here is derived from an EMBL/GenBank/DDBJ whole genome shotgun (WGS) entry which is preliminary data.</text>
</comment>
<proteinExistence type="predicted"/>
<sequence length="311" mass="33697">MYTFDKRTVDSAGAFMVGELERLDKTLHAPLTSVTWNRDIDLRSDVTIADEASSFTNSSFGAAGGVNPGGKNWVGKNSTQIAGIALDIDKTAQPLRLWAMELGFSIPELAAAEQLGRPIDTQKYEGLRLKHNMDADEMVYVGDSLVGATGLCNHAGITPEGVTTTWATATGDQILDDVNGLVEETWKAAGYAVCPTHLLLAPRKFALLSRPITAAGSMSIMEYISTQCISNAINGQPLKIHPVKWLTGRGAGGVDRAVAYTKGEQFVRFPMVPLQRTPVENRSLYQITTYFGRLGEVEFVYPETVGYADGM</sequence>
<evidence type="ECO:0000313" key="2">
    <source>
        <dbReference type="Proteomes" id="UP000503820"/>
    </source>
</evidence>
<dbReference type="EMBL" id="BLVP01000010">
    <property type="protein sequence ID" value="GFM37994.1"/>
    <property type="molecule type" value="Genomic_DNA"/>
</dbReference>
<protein>
    <recommendedName>
        <fullName evidence="3">Bacteriophage protein</fullName>
    </recommendedName>
</protein>
<evidence type="ECO:0000313" key="1">
    <source>
        <dbReference type="EMBL" id="GFM37994.1"/>
    </source>
</evidence>
<gene>
    <name evidence="1" type="ORF">DSM19430T_26780</name>
</gene>
<evidence type="ECO:0008006" key="3">
    <source>
        <dbReference type="Google" id="ProtNLM"/>
    </source>
</evidence>
<dbReference type="Proteomes" id="UP000503820">
    <property type="component" value="Unassembled WGS sequence"/>
</dbReference>
<keyword evidence="2" id="KW-1185">Reference proteome</keyword>
<dbReference type="InterPro" id="IPR020049">
    <property type="entry name" value="Major_capsid-like"/>
</dbReference>
<dbReference type="AlphaFoldDB" id="A0A7J0BYD3"/>
<accession>A0A7J0BYD3</accession>
<dbReference type="Pfam" id="PF09950">
    <property type="entry name" value="Major_capside"/>
    <property type="match status" value="1"/>
</dbReference>
<organism evidence="1 2">
    <name type="scientific">Desulfovibrio psychrotolerans</name>
    <dbReference type="NCBI Taxonomy" id="415242"/>
    <lineage>
        <taxon>Bacteria</taxon>
        <taxon>Pseudomonadati</taxon>
        <taxon>Thermodesulfobacteriota</taxon>
        <taxon>Desulfovibrionia</taxon>
        <taxon>Desulfovibrionales</taxon>
        <taxon>Desulfovibrionaceae</taxon>
        <taxon>Desulfovibrio</taxon>
    </lineage>
</organism>
<dbReference type="PIRSF" id="PIRSF029202">
    <property type="entry name" value="UCP029202"/>
    <property type="match status" value="1"/>
</dbReference>